<keyword evidence="2" id="KW-1185">Reference proteome</keyword>
<sequence length="1155" mass="130674">YLGVQLDDKLDCQHRRALCRKGQSRLYFLRRLASFNICKKLLQIFYQVVASALLYAVVCWGGGSLKKKDAARLDKLLLLTAAVQGRPVMESRLVLGARRPRPVRLVMPPLLLLVILLAAVWAESQDYYKLLGVNREATTREIRQAFKKLALIMHPDKNPGDSSAHEKFLQVNRAYEVLKDEDLRKKYDKYGEKGLDEQQQGGRYESWSYYRYDFGIYDDDLEIITLDSGDFEAAVNSGEIWFINFYFPRCSHCHQLAPTWREFAKEMDGVIRIGAVNCGDNNFLCRSKGITSYPSLFVFRAGQKPEKFNGERSKDNLVRFSMQFITTTVTQLWQGNVFSEIESAFAAGLGWLITFCSDTGDCLEPRTRQKLAGMLDGLVKVGWMDCTSQEQLCESFQVTTGATALFPPGSSLDQQGSILWLKTLDSKEIYNQAINHLPDLELLTSETFQRKLAHHRWLVSFTFGEQNPTSNEYKKLQAFLRSDHIQVGRVDCIADSKLCQSLYIHKPCVAVFKGLGIHDFEIHHGKDVLYNIVGFAKDSVRAHVTTLRPDNFPSDRKEPWLVDFFAPWCPPCRALLPELRKASIQLAGQMKFGTLDCTIHHSLCSTYNIQAYPTTVIFNGSSVHEYEGQHSADGILEFIQDLVSPSVVVLDPSSFSERVKGRAEGQVWAVDFYAPWCGPCQALIPEWRRMARMLSGQILVGSVDCQRFQPFCQSQSVRAYPELRLYGSSTRQPDRYTSYSGWHRDAHSLRAWALSSLPRASVDLTPESFRSLVLSGQDHWVLDFYAPWCGPCQHFAPEFEIVARILKGEVRAGKVDCQAHYQVCQSAGITAYPTVRFYPYLGTRRHEQSREHINSRDANMIADTIRQRLQQLLPQSHNKVKMYLYVIDHHIQTDIRGDDGPDNTEEDGEKLAVQASWLQQPLDFSPRTFCLRSTPACSALFCSGLVMQSLAEEIQSFSRTRLRKQCTRVTSLSGRRIIETWKGSTITVVEDPVPPERILGYVPDTSWDLQVGTVKPFLLLGSQDAAHDFSTLRKHKVSHILNVAFGVENVFPDLFIYKTVSILDHPDADLLLHIQDCCDFIQQARSEKGVVLVHCNAGVSRAPAVVIGYLMSCDGQSFNDALSLVKSARPASSPNPGFVEQLKSYKTPMINGSKH</sequence>
<dbReference type="Proteomes" id="UP000831701">
    <property type="component" value="Chromosome 20"/>
</dbReference>
<comment type="caution">
    <text evidence="1">The sequence shown here is derived from an EMBL/GenBank/DDBJ whole genome shotgun (WGS) entry which is preliminary data.</text>
</comment>
<proteinExistence type="predicted"/>
<accession>A0ACB8VM46</accession>
<organism evidence="1 2">
    <name type="scientific">Scortum barcoo</name>
    <name type="common">barcoo grunter</name>
    <dbReference type="NCBI Taxonomy" id="214431"/>
    <lineage>
        <taxon>Eukaryota</taxon>
        <taxon>Metazoa</taxon>
        <taxon>Chordata</taxon>
        <taxon>Craniata</taxon>
        <taxon>Vertebrata</taxon>
        <taxon>Euteleostomi</taxon>
        <taxon>Actinopterygii</taxon>
        <taxon>Neopterygii</taxon>
        <taxon>Teleostei</taxon>
        <taxon>Neoteleostei</taxon>
        <taxon>Acanthomorphata</taxon>
        <taxon>Eupercaria</taxon>
        <taxon>Centrarchiformes</taxon>
        <taxon>Terapontoidei</taxon>
        <taxon>Terapontidae</taxon>
        <taxon>Scortum</taxon>
    </lineage>
</organism>
<reference evidence="1" key="1">
    <citation type="submission" date="2022-04" db="EMBL/GenBank/DDBJ databases">
        <title>Jade perch genome.</title>
        <authorList>
            <person name="Chao B."/>
        </authorList>
    </citation>
    <scope>NUCLEOTIDE SEQUENCE</scope>
    <source>
        <strain evidence="1">CB-2022</strain>
    </source>
</reference>
<feature type="non-terminal residue" evidence="1">
    <location>
        <position position="1"/>
    </location>
</feature>
<evidence type="ECO:0000313" key="1">
    <source>
        <dbReference type="EMBL" id="KAI3356484.1"/>
    </source>
</evidence>
<dbReference type="EMBL" id="CM041550">
    <property type="protein sequence ID" value="KAI3356484.1"/>
    <property type="molecule type" value="Genomic_DNA"/>
</dbReference>
<gene>
    <name evidence="1" type="ORF">L3Q82_017218</name>
</gene>
<name>A0ACB8VM46_9TELE</name>
<protein>
    <submittedName>
        <fullName evidence="1">Uncharacterized protein</fullName>
    </submittedName>
</protein>
<evidence type="ECO:0000313" key="2">
    <source>
        <dbReference type="Proteomes" id="UP000831701"/>
    </source>
</evidence>